<sequence>MGTRCDADGRRGLAGPGGPELPSMARVCDHLLGGTAHFELDREFAADLAPVLPNLPEHIRVLHAFLGRAVRHLAERGIDQFLDLGTGLPTVGDVHGTAQRVDPDARVAYVDADPFTVRLAEAQLAGARGVTVTRADLCEPASVLTAPGVTGLLDFTRPVAVLAMAALPFITDDDELSGVVAAYRDACSVGSALVVSHLSAVTATPEQVDRFGDVAARIGCRPAWRSADAFRGVFNGYDLAEPGLVQTARWRPELGVEGTGPGAQDVDTVSAVGLLVSRPVPTELALVR</sequence>
<dbReference type="Gene3D" id="3.40.50.150">
    <property type="entry name" value="Vaccinia Virus protein VP39"/>
    <property type="match status" value="1"/>
</dbReference>
<dbReference type="PIRSF" id="PIRSF017393">
    <property type="entry name" value="MTase_SAV2177"/>
    <property type="match status" value="1"/>
</dbReference>
<evidence type="ECO:0000313" key="2">
    <source>
        <dbReference type="Proteomes" id="UP001500483"/>
    </source>
</evidence>
<dbReference type="GO" id="GO:0032259">
    <property type="term" value="P:methylation"/>
    <property type="evidence" value="ECO:0007669"/>
    <property type="project" value="UniProtKB-KW"/>
</dbReference>
<reference evidence="2" key="1">
    <citation type="journal article" date="2019" name="Int. J. Syst. Evol. Microbiol.">
        <title>The Global Catalogue of Microorganisms (GCM) 10K type strain sequencing project: providing services to taxonomists for standard genome sequencing and annotation.</title>
        <authorList>
            <consortium name="The Broad Institute Genomics Platform"/>
            <consortium name="The Broad Institute Genome Sequencing Center for Infectious Disease"/>
            <person name="Wu L."/>
            <person name="Ma J."/>
        </authorList>
    </citation>
    <scope>NUCLEOTIDE SEQUENCE [LARGE SCALE GENOMIC DNA]</scope>
    <source>
        <strain evidence="2">JCM 9687</strain>
    </source>
</reference>
<dbReference type="GO" id="GO:0008168">
    <property type="term" value="F:methyltransferase activity"/>
    <property type="evidence" value="ECO:0007669"/>
    <property type="project" value="UniProtKB-KW"/>
</dbReference>
<name>A0ABP6RW48_9PSEU</name>
<gene>
    <name evidence="1" type="ORF">GCM10020366_46820</name>
</gene>
<protein>
    <submittedName>
        <fullName evidence="1">SAM-dependent methyltransferase</fullName>
    </submittedName>
</protein>
<dbReference type="Proteomes" id="UP001500483">
    <property type="component" value="Unassembled WGS sequence"/>
</dbReference>
<dbReference type="Pfam" id="PF04672">
    <property type="entry name" value="Methyltransf_19"/>
    <property type="match status" value="1"/>
</dbReference>
<keyword evidence="1" id="KW-0489">Methyltransferase</keyword>
<accession>A0ABP6RW48</accession>
<keyword evidence="1" id="KW-0808">Transferase</keyword>
<proteinExistence type="predicted"/>
<keyword evidence="2" id="KW-1185">Reference proteome</keyword>
<dbReference type="EMBL" id="BAAAYK010000038">
    <property type="protein sequence ID" value="GAA3361725.1"/>
    <property type="molecule type" value="Genomic_DNA"/>
</dbReference>
<dbReference type="SUPFAM" id="SSF53335">
    <property type="entry name" value="S-adenosyl-L-methionine-dependent methyltransferases"/>
    <property type="match status" value="1"/>
</dbReference>
<dbReference type="RefSeq" id="WP_258342192.1">
    <property type="nucleotide sequence ID" value="NZ_BAAAYK010000038.1"/>
</dbReference>
<comment type="caution">
    <text evidence="1">The sequence shown here is derived from an EMBL/GenBank/DDBJ whole genome shotgun (WGS) entry which is preliminary data.</text>
</comment>
<dbReference type="InterPro" id="IPR006764">
    <property type="entry name" value="SAM_dep_MeTrfase_SAV2177_type"/>
</dbReference>
<evidence type="ECO:0000313" key="1">
    <source>
        <dbReference type="EMBL" id="GAA3361725.1"/>
    </source>
</evidence>
<dbReference type="InterPro" id="IPR029063">
    <property type="entry name" value="SAM-dependent_MTases_sf"/>
</dbReference>
<organism evidence="1 2">
    <name type="scientific">Saccharopolyspora gregorii</name>
    <dbReference type="NCBI Taxonomy" id="33914"/>
    <lineage>
        <taxon>Bacteria</taxon>
        <taxon>Bacillati</taxon>
        <taxon>Actinomycetota</taxon>
        <taxon>Actinomycetes</taxon>
        <taxon>Pseudonocardiales</taxon>
        <taxon>Pseudonocardiaceae</taxon>
        <taxon>Saccharopolyspora</taxon>
    </lineage>
</organism>